<reference evidence="1" key="1">
    <citation type="submission" date="2021-03" db="EMBL/GenBank/DDBJ databases">
        <title>Evolutionary priming and transition to the ectomycorrhizal habit in an iconic lineage of mushroom-forming fungi: is preadaptation a requirement?</title>
        <authorList>
            <consortium name="DOE Joint Genome Institute"/>
            <person name="Looney B.P."/>
            <person name="Miyauchi S."/>
            <person name="Morin E."/>
            <person name="Drula E."/>
            <person name="Courty P.E."/>
            <person name="Chicoki N."/>
            <person name="Fauchery L."/>
            <person name="Kohler A."/>
            <person name="Kuo A."/>
            <person name="LaButti K."/>
            <person name="Pangilinan J."/>
            <person name="Lipzen A."/>
            <person name="Riley R."/>
            <person name="Andreopoulos W."/>
            <person name="He G."/>
            <person name="Johnson J."/>
            <person name="Barry K.W."/>
            <person name="Grigoriev I.V."/>
            <person name="Nagy L."/>
            <person name="Hibbett D."/>
            <person name="Henrissat B."/>
            <person name="Matheny P.B."/>
            <person name="Labbe J."/>
            <person name="Martin A.F."/>
        </authorList>
    </citation>
    <scope>NUCLEOTIDE SEQUENCE</scope>
    <source>
        <strain evidence="1">BPL698</strain>
    </source>
</reference>
<evidence type="ECO:0000313" key="2">
    <source>
        <dbReference type="Proteomes" id="UP001207468"/>
    </source>
</evidence>
<organism evidence="1 2">
    <name type="scientific">Russula earlei</name>
    <dbReference type="NCBI Taxonomy" id="71964"/>
    <lineage>
        <taxon>Eukaryota</taxon>
        <taxon>Fungi</taxon>
        <taxon>Dikarya</taxon>
        <taxon>Basidiomycota</taxon>
        <taxon>Agaricomycotina</taxon>
        <taxon>Agaricomycetes</taxon>
        <taxon>Russulales</taxon>
        <taxon>Russulaceae</taxon>
        <taxon>Russula</taxon>
    </lineage>
</organism>
<proteinExistence type="predicted"/>
<protein>
    <submittedName>
        <fullName evidence="1">Uncharacterized protein</fullName>
    </submittedName>
</protein>
<evidence type="ECO:0000313" key="1">
    <source>
        <dbReference type="EMBL" id="KAI9453002.1"/>
    </source>
</evidence>
<gene>
    <name evidence="1" type="ORF">F5148DRAFT_1152063</name>
</gene>
<dbReference type="EMBL" id="JAGFNK010000320">
    <property type="protein sequence ID" value="KAI9453002.1"/>
    <property type="molecule type" value="Genomic_DNA"/>
</dbReference>
<comment type="caution">
    <text evidence="1">The sequence shown here is derived from an EMBL/GenBank/DDBJ whole genome shotgun (WGS) entry which is preliminary data.</text>
</comment>
<name>A0ACC0TZ93_9AGAM</name>
<accession>A0ACC0TZ93</accession>
<sequence>MSHEPGHGMHVWHEVACVARAEDERQQDRGEVWEEAKHHTSHTVHTWFQGQQYGSPYSMKIKLKGRERHQHTRKWQYKSMFVPAMSSSLSVSESHDPNINYVAKKVEKAA</sequence>
<keyword evidence="2" id="KW-1185">Reference proteome</keyword>
<dbReference type="Proteomes" id="UP001207468">
    <property type="component" value="Unassembled WGS sequence"/>
</dbReference>